<dbReference type="EMBL" id="ML742156">
    <property type="protein sequence ID" value="KAE8148549.1"/>
    <property type="molecule type" value="Genomic_DNA"/>
</dbReference>
<gene>
    <name evidence="3" type="ORF">BDV25DRAFT_131149</name>
</gene>
<reference evidence="3 4" key="1">
    <citation type="submission" date="2019-04" db="EMBL/GenBank/DDBJ databases">
        <title>Friends and foes A comparative genomics study of 23 Aspergillus species from section Flavi.</title>
        <authorList>
            <consortium name="DOE Joint Genome Institute"/>
            <person name="Kjaerbolling I."/>
            <person name="Vesth T."/>
            <person name="Frisvad J.C."/>
            <person name="Nybo J.L."/>
            <person name="Theobald S."/>
            <person name="Kildgaard S."/>
            <person name="Isbrandt T."/>
            <person name="Kuo A."/>
            <person name="Sato A."/>
            <person name="Lyhne E.K."/>
            <person name="Kogle M.E."/>
            <person name="Wiebenga A."/>
            <person name="Kun R.S."/>
            <person name="Lubbers R.J."/>
            <person name="Makela M.R."/>
            <person name="Barry K."/>
            <person name="Chovatia M."/>
            <person name="Clum A."/>
            <person name="Daum C."/>
            <person name="Haridas S."/>
            <person name="He G."/>
            <person name="LaButti K."/>
            <person name="Lipzen A."/>
            <person name="Mondo S."/>
            <person name="Riley R."/>
            <person name="Salamov A."/>
            <person name="Simmons B.A."/>
            <person name="Magnuson J.K."/>
            <person name="Henrissat B."/>
            <person name="Mortensen U.H."/>
            <person name="Larsen T.O."/>
            <person name="Devries R.P."/>
            <person name="Grigoriev I.V."/>
            <person name="Machida M."/>
            <person name="Baker S.E."/>
            <person name="Andersen M.R."/>
        </authorList>
    </citation>
    <scope>NUCLEOTIDE SEQUENCE [LARGE SCALE GENOMIC DNA]</scope>
    <source>
        <strain evidence="3 4">IBT 18842</strain>
    </source>
</reference>
<evidence type="ECO:0008006" key="5">
    <source>
        <dbReference type="Google" id="ProtNLM"/>
    </source>
</evidence>
<evidence type="ECO:0000256" key="2">
    <source>
        <dbReference type="SAM" id="SignalP"/>
    </source>
</evidence>
<accession>A0A5N6TQY6</accession>
<protein>
    <recommendedName>
        <fullName evidence="5">GPI anchored serine-threonine rich protein</fullName>
    </recommendedName>
</protein>
<evidence type="ECO:0000313" key="3">
    <source>
        <dbReference type="EMBL" id="KAE8148549.1"/>
    </source>
</evidence>
<name>A0A5N6TQY6_ASPAV</name>
<feature type="signal peptide" evidence="2">
    <location>
        <begin position="1"/>
        <end position="17"/>
    </location>
</feature>
<sequence length="201" mass="19634">MNKLLTLTTLLATTALAVDRTPALLARQLVELPCSYQGEKPCGDGCIPLSYTCCPGGAGGCPIGSYCDDLGCCPNGKICSGGGGVITRPGSTISVTNTLTSTLTNTLANTLTSTLTSSEVETPTETPTPSTSASAGVTPSSSSSVAVIPSSSSVIPSLSATPSSSTAIGSATPPPLHTGAASHLSPGFYAAAGLIAGAAIL</sequence>
<evidence type="ECO:0000313" key="4">
    <source>
        <dbReference type="Proteomes" id="UP000325780"/>
    </source>
</evidence>
<dbReference type="Proteomes" id="UP000325780">
    <property type="component" value="Unassembled WGS sequence"/>
</dbReference>
<evidence type="ECO:0000256" key="1">
    <source>
        <dbReference type="SAM" id="MobiDB-lite"/>
    </source>
</evidence>
<dbReference type="AlphaFoldDB" id="A0A5N6TQY6"/>
<organism evidence="3 4">
    <name type="scientific">Aspergillus avenaceus</name>
    <dbReference type="NCBI Taxonomy" id="36643"/>
    <lineage>
        <taxon>Eukaryota</taxon>
        <taxon>Fungi</taxon>
        <taxon>Dikarya</taxon>
        <taxon>Ascomycota</taxon>
        <taxon>Pezizomycotina</taxon>
        <taxon>Eurotiomycetes</taxon>
        <taxon>Eurotiomycetidae</taxon>
        <taxon>Eurotiales</taxon>
        <taxon>Aspergillaceae</taxon>
        <taxon>Aspergillus</taxon>
        <taxon>Aspergillus subgen. Circumdati</taxon>
    </lineage>
</organism>
<feature type="chain" id="PRO_5025016126" description="GPI anchored serine-threonine rich protein" evidence="2">
    <location>
        <begin position="18"/>
        <end position="201"/>
    </location>
</feature>
<keyword evidence="2" id="KW-0732">Signal</keyword>
<dbReference type="OrthoDB" id="5152093at2759"/>
<keyword evidence="4" id="KW-1185">Reference proteome</keyword>
<proteinExistence type="predicted"/>
<feature type="region of interest" description="Disordered" evidence="1">
    <location>
        <begin position="115"/>
        <end position="140"/>
    </location>
</feature>